<dbReference type="Proteomes" id="UP000326169">
    <property type="component" value="Unassembled WGS sequence"/>
</dbReference>
<sequence length="34" mass="3797">MSIGYYGKKQDDKFSYCSAVKPGETATFLIVDYA</sequence>
<keyword evidence="2" id="KW-1185">Reference proteome</keyword>
<reference evidence="1 2" key="1">
    <citation type="journal article" date="2019" name="J Genomics">
        <title>The Draft Genome of a Hydrogen-producing Cyanobacterium, Arthrospira platensis NIES-46.</title>
        <authorList>
            <person name="Suzuki S."/>
            <person name="Yamaguchi H."/>
            <person name="Kawachi M."/>
        </authorList>
    </citation>
    <scope>NUCLEOTIDE SEQUENCE [LARGE SCALE GENOMIC DNA]</scope>
    <source>
        <strain evidence="1 2">NIES-46</strain>
    </source>
</reference>
<comment type="caution">
    <text evidence="1">The sequence shown here is derived from an EMBL/GenBank/DDBJ whole genome shotgun (WGS) entry which is preliminary data.</text>
</comment>
<evidence type="ECO:0000313" key="2">
    <source>
        <dbReference type="Proteomes" id="UP000326169"/>
    </source>
</evidence>
<proteinExistence type="predicted"/>
<accession>A0A5M3TF53</accession>
<organism evidence="1 2">
    <name type="scientific">Limnospira platensis NIES-46</name>
    <dbReference type="NCBI Taxonomy" id="1236695"/>
    <lineage>
        <taxon>Bacteria</taxon>
        <taxon>Bacillati</taxon>
        <taxon>Cyanobacteriota</taxon>
        <taxon>Cyanophyceae</taxon>
        <taxon>Oscillatoriophycideae</taxon>
        <taxon>Oscillatoriales</taxon>
        <taxon>Sirenicapillariaceae</taxon>
        <taxon>Limnospira</taxon>
    </lineage>
</organism>
<protein>
    <submittedName>
        <fullName evidence="1">Uncharacterized protein</fullName>
    </submittedName>
</protein>
<dbReference type="EMBL" id="BIMW01000272">
    <property type="protein sequence ID" value="GCE96761.1"/>
    <property type="molecule type" value="Genomic_DNA"/>
</dbReference>
<name>A0A5M3TF53_LIMPL</name>
<gene>
    <name evidence="1" type="ORF">NIES46_48340</name>
</gene>
<evidence type="ECO:0000313" key="1">
    <source>
        <dbReference type="EMBL" id="GCE96761.1"/>
    </source>
</evidence>